<sequence length="85" mass="9872">MAVITGPQASKSVLTITKALNFSNVTFRTSEHCSWIGYDSRTEFEEIANCNRIKYEHHVVDDYETTRMEEWSDLQDISEMGHLRT</sequence>
<proteinExistence type="predicted"/>
<protein>
    <submittedName>
        <fullName evidence="1">Uncharacterized protein</fullName>
    </submittedName>
</protein>
<evidence type="ECO:0000313" key="2">
    <source>
        <dbReference type="Proteomes" id="UP001196413"/>
    </source>
</evidence>
<dbReference type="EMBL" id="JAHQIW010000704">
    <property type="protein sequence ID" value="KAJ1349620.1"/>
    <property type="molecule type" value="Genomic_DNA"/>
</dbReference>
<gene>
    <name evidence="1" type="ORF">KIN20_005214</name>
</gene>
<dbReference type="AlphaFoldDB" id="A0AAD5M005"/>
<accession>A0AAD5M005</accession>
<evidence type="ECO:0000313" key="1">
    <source>
        <dbReference type="EMBL" id="KAJ1349620.1"/>
    </source>
</evidence>
<dbReference type="Proteomes" id="UP001196413">
    <property type="component" value="Unassembled WGS sequence"/>
</dbReference>
<organism evidence="1 2">
    <name type="scientific">Parelaphostrongylus tenuis</name>
    <name type="common">Meningeal worm</name>
    <dbReference type="NCBI Taxonomy" id="148309"/>
    <lineage>
        <taxon>Eukaryota</taxon>
        <taxon>Metazoa</taxon>
        <taxon>Ecdysozoa</taxon>
        <taxon>Nematoda</taxon>
        <taxon>Chromadorea</taxon>
        <taxon>Rhabditida</taxon>
        <taxon>Rhabditina</taxon>
        <taxon>Rhabditomorpha</taxon>
        <taxon>Strongyloidea</taxon>
        <taxon>Metastrongylidae</taxon>
        <taxon>Parelaphostrongylus</taxon>
    </lineage>
</organism>
<name>A0AAD5M005_PARTN</name>
<keyword evidence="2" id="KW-1185">Reference proteome</keyword>
<comment type="caution">
    <text evidence="1">The sequence shown here is derived from an EMBL/GenBank/DDBJ whole genome shotgun (WGS) entry which is preliminary data.</text>
</comment>
<reference evidence="1" key="1">
    <citation type="submission" date="2021-06" db="EMBL/GenBank/DDBJ databases">
        <title>Parelaphostrongylus tenuis whole genome reference sequence.</title>
        <authorList>
            <person name="Garwood T.J."/>
            <person name="Larsen P.A."/>
            <person name="Fountain-Jones N.M."/>
            <person name="Garbe J.R."/>
            <person name="Macchietto M.G."/>
            <person name="Kania S.A."/>
            <person name="Gerhold R.W."/>
            <person name="Richards J.E."/>
            <person name="Wolf T.M."/>
        </authorList>
    </citation>
    <scope>NUCLEOTIDE SEQUENCE</scope>
    <source>
        <strain evidence="1">MNPRO001-30</strain>
        <tissue evidence="1">Meninges</tissue>
    </source>
</reference>